<keyword evidence="1" id="KW-0732">Signal</keyword>
<feature type="domain" description="TraK C-terminal" evidence="3">
    <location>
        <begin position="146"/>
        <end position="244"/>
    </location>
</feature>
<gene>
    <name evidence="4" type="ORF">E6Q80_00605</name>
</gene>
<dbReference type="Pfam" id="PF23536">
    <property type="entry name" value="TraK_C"/>
    <property type="match status" value="1"/>
</dbReference>
<comment type="caution">
    <text evidence="4">The sequence shown here is derived from an EMBL/GenBank/DDBJ whole genome shotgun (WGS) entry which is preliminary data.</text>
</comment>
<evidence type="ECO:0000313" key="5">
    <source>
        <dbReference type="Proteomes" id="UP000321192"/>
    </source>
</evidence>
<dbReference type="Pfam" id="PF06586">
    <property type="entry name" value="TraK_N"/>
    <property type="match status" value="1"/>
</dbReference>
<dbReference type="InterPro" id="IPR055397">
    <property type="entry name" value="TraK_C"/>
</dbReference>
<protein>
    <recommendedName>
        <fullName evidence="6">Conjugal transfer protein TraK</fullName>
    </recommendedName>
</protein>
<evidence type="ECO:0008006" key="6">
    <source>
        <dbReference type="Google" id="ProtNLM"/>
    </source>
</evidence>
<proteinExistence type="predicted"/>
<evidence type="ECO:0000259" key="2">
    <source>
        <dbReference type="Pfam" id="PF06586"/>
    </source>
</evidence>
<reference evidence="4 5" key="1">
    <citation type="submission" date="2018-09" db="EMBL/GenBank/DDBJ databases">
        <title>Metagenome Assembled Genomes from an Advanced Water Purification Facility.</title>
        <authorList>
            <person name="Stamps B.W."/>
            <person name="Spear J.R."/>
        </authorList>
    </citation>
    <scope>NUCLEOTIDE SEQUENCE [LARGE SCALE GENOMIC DNA]</scope>
    <source>
        <strain evidence="4">Bin_27_1</strain>
    </source>
</reference>
<sequence length="250" mass="27625">MDESPSRTSERRMKMILSRLCKTLLLSSALVAQSAFALQILDAVEGKTLYAKISAKEPSRVSLEGGKLRKLMFDATELQVEPDVSTGQAFIRPLVFDKPINIFAIAESGATYTLLLQSVDVPAENVILRDLNRKAANVPPMERQGDYEKTIRSMVVGMASGQTPEGIEFEATEQEYALWEGSRLILTGRYTGRNVVGERFKLINTGTQVMRLAEQELYRKGVIAIAIEHLNLNPAQATDVYVVRTTASGN</sequence>
<name>A0A5C7T9A2_THASP</name>
<feature type="domain" description="TraK N-terminal" evidence="2">
    <location>
        <begin position="46"/>
        <end position="129"/>
    </location>
</feature>
<accession>A0A5C7T9A2</accession>
<evidence type="ECO:0000313" key="4">
    <source>
        <dbReference type="EMBL" id="TXH92272.1"/>
    </source>
</evidence>
<feature type="chain" id="PRO_5023116009" description="Conjugal transfer protein TraK" evidence="1">
    <location>
        <begin position="38"/>
        <end position="250"/>
    </location>
</feature>
<dbReference type="InterPro" id="IPR010563">
    <property type="entry name" value="TraK_N"/>
</dbReference>
<feature type="signal peptide" evidence="1">
    <location>
        <begin position="1"/>
        <end position="37"/>
    </location>
</feature>
<evidence type="ECO:0000259" key="3">
    <source>
        <dbReference type="Pfam" id="PF23536"/>
    </source>
</evidence>
<dbReference type="AlphaFoldDB" id="A0A5C7T9A2"/>
<evidence type="ECO:0000256" key="1">
    <source>
        <dbReference type="SAM" id="SignalP"/>
    </source>
</evidence>
<organism evidence="4 5">
    <name type="scientific">Thauera aminoaromatica</name>
    <dbReference type="NCBI Taxonomy" id="164330"/>
    <lineage>
        <taxon>Bacteria</taxon>
        <taxon>Pseudomonadati</taxon>
        <taxon>Pseudomonadota</taxon>
        <taxon>Betaproteobacteria</taxon>
        <taxon>Rhodocyclales</taxon>
        <taxon>Zoogloeaceae</taxon>
        <taxon>Thauera</taxon>
    </lineage>
</organism>
<dbReference type="EMBL" id="SSFD01000012">
    <property type="protein sequence ID" value="TXH92272.1"/>
    <property type="molecule type" value="Genomic_DNA"/>
</dbReference>
<dbReference type="Proteomes" id="UP000321192">
    <property type="component" value="Unassembled WGS sequence"/>
</dbReference>